<accession>A0A9Q8ZA19</accession>
<feature type="compositionally biased region" description="Polar residues" evidence="9">
    <location>
        <begin position="403"/>
        <end position="413"/>
    </location>
</feature>
<keyword evidence="13" id="KW-1185">Reference proteome</keyword>
<evidence type="ECO:0000256" key="9">
    <source>
        <dbReference type="SAM" id="MobiDB-lite"/>
    </source>
</evidence>
<dbReference type="Pfam" id="PF07557">
    <property type="entry name" value="Shugoshin_C"/>
    <property type="match status" value="1"/>
</dbReference>
<feature type="domain" description="Shugoshin C-terminal" evidence="10">
    <location>
        <begin position="435"/>
        <end position="458"/>
    </location>
</feature>
<keyword evidence="8" id="KW-0137">Centromere</keyword>
<dbReference type="OrthoDB" id="5394106at2759"/>
<feature type="compositionally biased region" description="Acidic residues" evidence="9">
    <location>
        <begin position="218"/>
        <end position="228"/>
    </location>
</feature>
<gene>
    <name evidence="12" type="ORF">yc1106_03837</name>
</gene>
<name>A0A9Q8ZA19_CURCL</name>
<feature type="domain" description="Shugoshin N-terminal coiled-coil" evidence="11">
    <location>
        <begin position="21"/>
        <end position="65"/>
    </location>
</feature>
<dbReference type="EMBL" id="CP089276">
    <property type="protein sequence ID" value="USP76563.1"/>
    <property type="molecule type" value="Genomic_DNA"/>
</dbReference>
<dbReference type="AlphaFoldDB" id="A0A9Q8ZA19"/>
<feature type="compositionally biased region" description="Basic and acidic residues" evidence="9">
    <location>
        <begin position="517"/>
        <end position="530"/>
    </location>
</feature>
<feature type="compositionally biased region" description="Low complexity" evidence="9">
    <location>
        <begin position="662"/>
        <end position="678"/>
    </location>
</feature>
<dbReference type="Proteomes" id="UP001056012">
    <property type="component" value="Chromosome 3"/>
</dbReference>
<feature type="compositionally biased region" description="Basic and acidic residues" evidence="9">
    <location>
        <begin position="639"/>
        <end position="650"/>
    </location>
</feature>
<evidence type="ECO:0000313" key="12">
    <source>
        <dbReference type="EMBL" id="USP76563.1"/>
    </source>
</evidence>
<dbReference type="InterPro" id="IPR011515">
    <property type="entry name" value="Shugoshin_C"/>
</dbReference>
<keyword evidence="7" id="KW-0131">Cell cycle</keyword>
<sequence>MARLNEPPIATQPSAETIEAVKRRFLRQNRELAKTNSTQSIRIRSLENDCSRLLAENLALREQVLSLHNAAESRPAFDHIDAVKLQLETKLQELGGLVASLTQTKNRRDKDGDRRKSQLLAKRRSGEERQWRSGLGLQEVENAMLPTITEDKFYPRRTLGCVELEFWVTGFTDGCSADELQQVLEDPDTQSPDIGPPPTSRFENEDPIGFDPSPVTEEVQEETAEDGEPSLSVNLETRKKRRESGPKLSIRRVSVFEPSEETAETLNKPLRTGAKRKFSVQEDEDTNPAKSDTFRFSRRGATETETPTEEPKPTLLERPPVLSAKPVNTDPVVSPKKQRSSLQEKPGKLEKPTSKSRSRPRLNITRNAAPDLPSVPIPEPVPTAEIVLDSLPPKTPAADTIISPPSTEPSTQRPENKDTPPPGDLSSTDQIGQAGRPGRRARPQVSYKEPSLNVKMRRPDAKLVDAVVDRRTSVEAHNPPSTVAKRESNGEIAWKPVSAVSTITAKEEPEAGSPLRQKMDRREQDAKTSTEPEEQSATSKAISALISETSTAKRKLAASAKSVAESTAAKPEAVSVSADMTVAKSESQAKDNLAVFDFTDSPPAEAANSQRLRVSEVAKAARSARRHSAMPATGASSGPEERRSEKEKPEGALPSLHKRTGSGSVKSSSTSSLARSSSTNGVARSTSSARAVGIKDKKLTGAMGVSDSAGASELKGKGDDAGEAKAQDRERETAALRAERAASRRKSMML</sequence>
<evidence type="ECO:0000256" key="5">
    <source>
        <dbReference type="ARBA" id="ARBA00022829"/>
    </source>
</evidence>
<evidence type="ECO:0000256" key="7">
    <source>
        <dbReference type="ARBA" id="ARBA00023306"/>
    </source>
</evidence>
<evidence type="ECO:0000256" key="6">
    <source>
        <dbReference type="ARBA" id="ARBA00023054"/>
    </source>
</evidence>
<dbReference type="GO" id="GO:0000779">
    <property type="term" value="C:condensed chromosome, centromeric region"/>
    <property type="evidence" value="ECO:0007669"/>
    <property type="project" value="UniProtKB-ARBA"/>
</dbReference>
<evidence type="ECO:0000256" key="3">
    <source>
        <dbReference type="ARBA" id="ARBA00022454"/>
    </source>
</evidence>
<evidence type="ECO:0000256" key="1">
    <source>
        <dbReference type="ARBA" id="ARBA00004584"/>
    </source>
</evidence>
<feature type="compositionally biased region" description="Polar residues" evidence="9">
    <location>
        <begin position="535"/>
        <end position="550"/>
    </location>
</feature>
<evidence type="ECO:0000313" key="13">
    <source>
        <dbReference type="Proteomes" id="UP001056012"/>
    </source>
</evidence>
<dbReference type="InterPro" id="IPR011516">
    <property type="entry name" value="Shugoshin_N"/>
</dbReference>
<proteinExistence type="inferred from homology"/>
<dbReference type="VEuPathDB" id="FungiDB:yc1106_03837"/>
<feature type="region of interest" description="Disordered" evidence="9">
    <location>
        <begin position="105"/>
        <end position="125"/>
    </location>
</feature>
<reference evidence="12" key="1">
    <citation type="submission" date="2021-12" db="EMBL/GenBank/DDBJ databases">
        <title>Curvularia clavata genome.</title>
        <authorList>
            <person name="Cao Y."/>
        </authorList>
    </citation>
    <scope>NUCLEOTIDE SEQUENCE</scope>
    <source>
        <strain evidence="12">Yc1106</strain>
    </source>
</reference>
<keyword evidence="4" id="KW-0132">Cell division</keyword>
<keyword evidence="3" id="KW-0158">Chromosome</keyword>
<keyword evidence="6" id="KW-0175">Coiled coil</keyword>
<keyword evidence="5" id="KW-0159">Chromosome partition</keyword>
<dbReference type="GO" id="GO:0005634">
    <property type="term" value="C:nucleus"/>
    <property type="evidence" value="ECO:0007669"/>
    <property type="project" value="InterPro"/>
</dbReference>
<comment type="similarity">
    <text evidence="2">Belongs to the shugoshin family.</text>
</comment>
<feature type="compositionally biased region" description="Basic and acidic residues" evidence="9">
    <location>
        <begin position="714"/>
        <end position="742"/>
    </location>
</feature>
<evidence type="ECO:0000259" key="11">
    <source>
        <dbReference type="Pfam" id="PF07558"/>
    </source>
</evidence>
<feature type="region of interest" description="Disordered" evidence="9">
    <location>
        <begin position="186"/>
        <end position="750"/>
    </location>
</feature>
<organism evidence="12 13">
    <name type="scientific">Curvularia clavata</name>
    <dbReference type="NCBI Taxonomy" id="95742"/>
    <lineage>
        <taxon>Eukaryota</taxon>
        <taxon>Fungi</taxon>
        <taxon>Dikarya</taxon>
        <taxon>Ascomycota</taxon>
        <taxon>Pezizomycotina</taxon>
        <taxon>Dothideomycetes</taxon>
        <taxon>Pleosporomycetidae</taxon>
        <taxon>Pleosporales</taxon>
        <taxon>Pleosporineae</taxon>
        <taxon>Pleosporaceae</taxon>
        <taxon>Curvularia</taxon>
    </lineage>
</organism>
<comment type="subcellular location">
    <subcellularLocation>
        <location evidence="1">Chromosome</location>
        <location evidence="1">Centromere</location>
    </subcellularLocation>
</comment>
<dbReference type="GO" id="GO:0045132">
    <property type="term" value="P:meiotic chromosome segregation"/>
    <property type="evidence" value="ECO:0007669"/>
    <property type="project" value="InterPro"/>
</dbReference>
<dbReference type="GO" id="GO:0051301">
    <property type="term" value="P:cell division"/>
    <property type="evidence" value="ECO:0007669"/>
    <property type="project" value="UniProtKB-KW"/>
</dbReference>
<feature type="compositionally biased region" description="Basic and acidic residues" evidence="9">
    <location>
        <begin position="106"/>
        <end position="116"/>
    </location>
</feature>
<evidence type="ECO:0000259" key="10">
    <source>
        <dbReference type="Pfam" id="PF07557"/>
    </source>
</evidence>
<evidence type="ECO:0000256" key="8">
    <source>
        <dbReference type="ARBA" id="ARBA00023328"/>
    </source>
</evidence>
<dbReference type="Pfam" id="PF07558">
    <property type="entry name" value="Shugoshin_N"/>
    <property type="match status" value="1"/>
</dbReference>
<feature type="compositionally biased region" description="Polar residues" evidence="9">
    <location>
        <begin position="679"/>
        <end position="689"/>
    </location>
</feature>
<evidence type="ECO:0000256" key="2">
    <source>
        <dbReference type="ARBA" id="ARBA00010845"/>
    </source>
</evidence>
<protein>
    <recommendedName>
        <fullName evidence="14">Shugoshin</fullName>
    </recommendedName>
</protein>
<evidence type="ECO:0000256" key="4">
    <source>
        <dbReference type="ARBA" id="ARBA00022618"/>
    </source>
</evidence>
<feature type="compositionally biased region" description="Basic and acidic residues" evidence="9">
    <location>
        <begin position="457"/>
        <end position="474"/>
    </location>
</feature>
<evidence type="ECO:0008006" key="14">
    <source>
        <dbReference type="Google" id="ProtNLM"/>
    </source>
</evidence>